<sequence length="609" mass="65938">MSATYESQISFSSATTTTTTTTYDMPPTHSLFSAALATLATPSYPSPASTASASANAGLVNPVSAAVAFGLAVSIGIALTISKTRRSRLVDAESSSVTTATGVFRRRSTGDASPDDDLKIASFFAHTGEADDDAGDMVSVPVFWFWHEPVTRGPYHPTSSHELKTATSPQEVKILDGDTHSCLTTAVEDGPEVLDVDHMFYGSFSPEDGDDNSEDSYDYAFWLDHSPEELPTQNFKTATATLTEGPTTTLPCSAQIEKDELSFGYLFAVSVEDDEEEKEAVDHDLDEISGVHTGYLTPTAPALDTVGGAPLTATAIRLRTLSTPSPTICAREIVDSETRSATVPKAPSRSSSGVLSRTPFSMVNVKRSFSLKTFGLRHKADKGEDKGKDKVHRSDQKENSKLKSSRFSSPARFVVRSLSRRVSNVPFLTTLPPRCPRSAGHHPVGGDDDDHARSTPELRRLHHRKDHNAKTKSRPTGDAQLCRAPRYVVDPIPSRRRPGGWTRFRLEERRDGQLSVGSGSGSMGVACGRVLCRPRVPVASPLSRHRHSHPRPHGTHAHRHPIPSFEPSGTPSRQGITPPRQPRPSGTDARTANLRCLPSFVLLSFVALE</sequence>
<evidence type="ECO:0000313" key="4">
    <source>
        <dbReference type="Proteomes" id="UP000620124"/>
    </source>
</evidence>
<evidence type="ECO:0000313" key="3">
    <source>
        <dbReference type="EMBL" id="KAF7342018.1"/>
    </source>
</evidence>
<dbReference type="Proteomes" id="UP000620124">
    <property type="component" value="Unassembled WGS sequence"/>
</dbReference>
<feature type="region of interest" description="Disordered" evidence="1">
    <location>
        <begin position="380"/>
        <end position="409"/>
    </location>
</feature>
<feature type="region of interest" description="Disordered" evidence="1">
    <location>
        <begin position="337"/>
        <end position="356"/>
    </location>
</feature>
<accession>A0A8H6XI91</accession>
<feature type="compositionally biased region" description="Basic residues" evidence="1">
    <location>
        <begin position="543"/>
        <end position="561"/>
    </location>
</feature>
<gene>
    <name evidence="3" type="ORF">MVEN_01789000</name>
</gene>
<keyword evidence="2" id="KW-0812">Transmembrane</keyword>
<comment type="caution">
    <text evidence="3">The sequence shown here is derived from an EMBL/GenBank/DDBJ whole genome shotgun (WGS) entry which is preliminary data.</text>
</comment>
<keyword evidence="2" id="KW-1133">Transmembrane helix</keyword>
<name>A0A8H6XI91_9AGAR</name>
<reference evidence="3" key="1">
    <citation type="submission" date="2020-05" db="EMBL/GenBank/DDBJ databases">
        <title>Mycena genomes resolve the evolution of fungal bioluminescence.</title>
        <authorList>
            <person name="Tsai I.J."/>
        </authorList>
    </citation>
    <scope>NUCLEOTIDE SEQUENCE</scope>
    <source>
        <strain evidence="3">CCC161011</strain>
    </source>
</reference>
<organism evidence="3 4">
    <name type="scientific">Mycena venus</name>
    <dbReference type="NCBI Taxonomy" id="2733690"/>
    <lineage>
        <taxon>Eukaryota</taxon>
        <taxon>Fungi</taxon>
        <taxon>Dikarya</taxon>
        <taxon>Basidiomycota</taxon>
        <taxon>Agaricomycotina</taxon>
        <taxon>Agaricomycetes</taxon>
        <taxon>Agaricomycetidae</taxon>
        <taxon>Agaricales</taxon>
        <taxon>Marasmiineae</taxon>
        <taxon>Mycenaceae</taxon>
        <taxon>Mycena</taxon>
    </lineage>
</organism>
<feature type="compositionally biased region" description="Basic residues" evidence="1">
    <location>
        <begin position="460"/>
        <end position="473"/>
    </location>
</feature>
<feature type="region of interest" description="Disordered" evidence="1">
    <location>
        <begin position="540"/>
        <end position="591"/>
    </location>
</feature>
<dbReference type="AlphaFoldDB" id="A0A8H6XI91"/>
<keyword evidence="2" id="KW-0472">Membrane</keyword>
<keyword evidence="4" id="KW-1185">Reference proteome</keyword>
<feature type="transmembrane region" description="Helical" evidence="2">
    <location>
        <begin position="63"/>
        <end position="81"/>
    </location>
</feature>
<evidence type="ECO:0000256" key="1">
    <source>
        <dbReference type="SAM" id="MobiDB-lite"/>
    </source>
</evidence>
<feature type="region of interest" description="Disordered" evidence="1">
    <location>
        <begin position="431"/>
        <end position="484"/>
    </location>
</feature>
<feature type="compositionally biased region" description="Basic and acidic residues" evidence="1">
    <location>
        <begin position="450"/>
        <end position="459"/>
    </location>
</feature>
<protein>
    <submittedName>
        <fullName evidence="3">Uncharacterized protein</fullName>
    </submittedName>
</protein>
<dbReference type="EMBL" id="JACAZI010000017">
    <property type="protein sequence ID" value="KAF7342018.1"/>
    <property type="molecule type" value="Genomic_DNA"/>
</dbReference>
<proteinExistence type="predicted"/>
<feature type="compositionally biased region" description="Basic and acidic residues" evidence="1">
    <location>
        <begin position="381"/>
        <end position="401"/>
    </location>
</feature>
<evidence type="ECO:0000256" key="2">
    <source>
        <dbReference type="SAM" id="Phobius"/>
    </source>
</evidence>